<accession>A0A420GBM0</accession>
<sequence length="178" mass="20337">MSDYTISLVPCVSRYAFAEIAVNNILKWLVSKDIVKAELSECTLGNLGYAFSDGAQYIVLEPHFLPYQLDINGLEITTERTIFNTGQNGIDRIICPNCTENIVDNEWDLDPWYQGFTDNLLCPICGTESDIHQYVFEPQWGFSNLGFTFWNWPELKPEFIVELQEKLNCDLVVVGSHI</sequence>
<gene>
    <name evidence="1" type="ORF">BCY89_03655</name>
</gene>
<dbReference type="AlphaFoldDB" id="A0A420GBM0"/>
<comment type="caution">
    <text evidence="1">The sequence shown here is derived from an EMBL/GenBank/DDBJ whole genome shotgun (WGS) entry which is preliminary data.</text>
</comment>
<evidence type="ECO:0000313" key="1">
    <source>
        <dbReference type="EMBL" id="RKF42577.1"/>
    </source>
</evidence>
<dbReference type="EMBL" id="MCAQ01000001">
    <property type="protein sequence ID" value="RKF42577.1"/>
    <property type="molecule type" value="Genomic_DNA"/>
</dbReference>
<evidence type="ECO:0000313" key="2">
    <source>
        <dbReference type="Proteomes" id="UP000286402"/>
    </source>
</evidence>
<dbReference type="RefSeq" id="WP_120332869.1">
    <property type="nucleotide sequence ID" value="NZ_MCAQ01000001.1"/>
</dbReference>
<evidence type="ECO:0008006" key="3">
    <source>
        <dbReference type="Google" id="ProtNLM"/>
    </source>
</evidence>
<name>A0A420GBM0_9SPHI</name>
<protein>
    <recommendedName>
        <fullName evidence="3">Sugar ABC transporter ATPase</fullName>
    </recommendedName>
</protein>
<keyword evidence="2" id="KW-1185">Reference proteome</keyword>
<organism evidence="1 2">
    <name type="scientific">Sphingobacterium siyangense</name>
    <dbReference type="NCBI Taxonomy" id="459529"/>
    <lineage>
        <taxon>Bacteria</taxon>
        <taxon>Pseudomonadati</taxon>
        <taxon>Bacteroidota</taxon>
        <taxon>Sphingobacteriia</taxon>
        <taxon>Sphingobacteriales</taxon>
        <taxon>Sphingobacteriaceae</taxon>
        <taxon>Sphingobacterium</taxon>
    </lineage>
</organism>
<dbReference type="Proteomes" id="UP000286402">
    <property type="component" value="Unassembled WGS sequence"/>
</dbReference>
<proteinExistence type="predicted"/>
<reference evidence="1 2" key="1">
    <citation type="submission" date="2016-07" db="EMBL/GenBank/DDBJ databases">
        <title>Genome analysis of Sphingobacterium siyangense T12B17.</title>
        <authorList>
            <person name="Xu D."/>
            <person name="Su Y."/>
            <person name="Zheng S."/>
        </authorList>
    </citation>
    <scope>NUCLEOTIDE SEQUENCE [LARGE SCALE GENOMIC DNA]</scope>
    <source>
        <strain evidence="1 2">T12B17</strain>
    </source>
</reference>